<dbReference type="Proteomes" id="UP000694846">
    <property type="component" value="Unplaced"/>
</dbReference>
<dbReference type="GeneID" id="112680235"/>
<evidence type="ECO:0000313" key="2">
    <source>
        <dbReference type="RefSeq" id="XP_025406058.1"/>
    </source>
</evidence>
<accession>A0A8B8F5S4</accession>
<gene>
    <name evidence="2" type="primary">LOC112680235</name>
</gene>
<dbReference type="PANTHER" id="PTHR47501:SF5">
    <property type="entry name" value="HAT C-TERMINAL DIMERISATION DOMAIN-CONTAINING PROTEIN"/>
    <property type="match status" value="1"/>
</dbReference>
<dbReference type="AlphaFoldDB" id="A0A8B8F5S4"/>
<dbReference type="InterPro" id="IPR012337">
    <property type="entry name" value="RNaseH-like_sf"/>
</dbReference>
<protein>
    <submittedName>
        <fullName evidence="2">Uncharacterized protein LOC112680235</fullName>
    </submittedName>
</protein>
<dbReference type="PANTHER" id="PTHR47501">
    <property type="entry name" value="TRANSPOSASE-RELATED"/>
    <property type="match status" value="1"/>
</dbReference>
<organism evidence="1 2">
    <name type="scientific">Sipha flava</name>
    <name type="common">yellow sugarcane aphid</name>
    <dbReference type="NCBI Taxonomy" id="143950"/>
    <lineage>
        <taxon>Eukaryota</taxon>
        <taxon>Metazoa</taxon>
        <taxon>Ecdysozoa</taxon>
        <taxon>Arthropoda</taxon>
        <taxon>Hexapoda</taxon>
        <taxon>Insecta</taxon>
        <taxon>Pterygota</taxon>
        <taxon>Neoptera</taxon>
        <taxon>Paraneoptera</taxon>
        <taxon>Hemiptera</taxon>
        <taxon>Sternorrhyncha</taxon>
        <taxon>Aphidomorpha</taxon>
        <taxon>Aphidoidea</taxon>
        <taxon>Aphididae</taxon>
        <taxon>Sipha</taxon>
    </lineage>
</organism>
<proteinExistence type="predicted"/>
<dbReference type="OrthoDB" id="6604450at2759"/>
<dbReference type="SUPFAM" id="SSF53098">
    <property type="entry name" value="Ribonuclease H-like"/>
    <property type="match status" value="1"/>
</dbReference>
<name>A0A8B8F5S4_9HEMI</name>
<keyword evidence="1" id="KW-1185">Reference proteome</keyword>
<reference evidence="2" key="1">
    <citation type="submission" date="2025-08" db="UniProtKB">
        <authorList>
            <consortium name="RefSeq"/>
        </authorList>
    </citation>
    <scope>IDENTIFICATION</scope>
    <source>
        <tissue evidence="2">Whole body</tissue>
    </source>
</reference>
<evidence type="ECO:0000313" key="1">
    <source>
        <dbReference type="Proteomes" id="UP000694846"/>
    </source>
</evidence>
<dbReference type="RefSeq" id="XP_025406058.1">
    <property type="nucleotide sequence ID" value="XM_025550273.1"/>
</dbReference>
<sequence length="316" mass="36093">MTCHFIEDTYDRKSYVLGCQRIKGSHNYINTTELLTEIMEKYKIDKSKVTHIVTDNASNFGKSFKMFSTSSSPTIHQNSLQNLGNFHEKDDLSSSSSDSEMDSENSDVEIVNVGSMFSNVENIEKANSDKLLPKHATCCAHTLNLIAKSDVSKITDVNYIKISKSTFHKLSCFWNLVSRSTVASGKVFEICKCKFPIPVITRWNFLFDAAEKILCHKKQLILTFNELNLTKLKVNEWILQNYKMKKKSFLGFVAPNILILRRLLIQALPDLKYCKPLNYAIISGLEKRLHFIFDLNNSKSKDFIIASVSNSKFKLD</sequence>